<organism evidence="2 3">
    <name type="scientific">Caenispirillum salinarum AK4</name>
    <dbReference type="NCBI Taxonomy" id="1238182"/>
    <lineage>
        <taxon>Bacteria</taxon>
        <taxon>Pseudomonadati</taxon>
        <taxon>Pseudomonadota</taxon>
        <taxon>Alphaproteobacteria</taxon>
        <taxon>Rhodospirillales</taxon>
        <taxon>Novispirillaceae</taxon>
        <taxon>Caenispirillum</taxon>
    </lineage>
</organism>
<dbReference type="Proteomes" id="UP000009881">
    <property type="component" value="Unassembled WGS sequence"/>
</dbReference>
<proteinExistence type="predicted"/>
<comment type="caution">
    <text evidence="2">The sequence shown here is derived from an EMBL/GenBank/DDBJ whole genome shotgun (WGS) entry which is preliminary data.</text>
</comment>
<dbReference type="Gene3D" id="1.10.3680.10">
    <property type="entry name" value="TerB-like"/>
    <property type="match status" value="1"/>
</dbReference>
<dbReference type="eggNOG" id="COG3793">
    <property type="taxonomic scope" value="Bacteria"/>
</dbReference>
<keyword evidence="3" id="KW-1185">Reference proteome</keyword>
<sequence length="140" mass="15352">MTPDTSMLSHHDALVYTMVMTAAADGDLNDDELRTMGNIVQSLPIFQDFDPQHITAVAEDAGRLLSKANGLEEAISLVDDVLPDKLHDTAYALAVDVAISDGQLAQEELRILELIRHKLNVDRLVAAAIERGSVVRHRKL</sequence>
<accession>K9HCA5</accession>
<dbReference type="AlphaFoldDB" id="K9HCA5"/>
<protein>
    <recommendedName>
        <fullName evidence="1">Co-chaperone DjlA N-terminal domain-containing protein</fullName>
    </recommendedName>
</protein>
<evidence type="ECO:0000313" key="2">
    <source>
        <dbReference type="EMBL" id="EKV28138.1"/>
    </source>
</evidence>
<dbReference type="STRING" id="1238182.C882_1139"/>
<dbReference type="SUPFAM" id="SSF158682">
    <property type="entry name" value="TerB-like"/>
    <property type="match status" value="1"/>
</dbReference>
<dbReference type="Pfam" id="PF05099">
    <property type="entry name" value="TerB"/>
    <property type="match status" value="1"/>
</dbReference>
<dbReference type="CDD" id="cd07176">
    <property type="entry name" value="terB"/>
    <property type="match status" value="1"/>
</dbReference>
<dbReference type="InterPro" id="IPR029024">
    <property type="entry name" value="TerB-like"/>
</dbReference>
<feature type="domain" description="Co-chaperone DjlA N-terminal" evidence="1">
    <location>
        <begin position="12"/>
        <end position="123"/>
    </location>
</feature>
<name>K9HCA5_9PROT</name>
<dbReference type="EMBL" id="ANHY01000017">
    <property type="protein sequence ID" value="EKV28138.1"/>
    <property type="molecule type" value="Genomic_DNA"/>
</dbReference>
<dbReference type="RefSeq" id="WP_009541795.1">
    <property type="nucleotide sequence ID" value="NZ_ANHY01000017.1"/>
</dbReference>
<gene>
    <name evidence="2" type="ORF">C882_1139</name>
</gene>
<evidence type="ECO:0000313" key="3">
    <source>
        <dbReference type="Proteomes" id="UP000009881"/>
    </source>
</evidence>
<reference evidence="2 3" key="1">
    <citation type="journal article" date="2013" name="Genome Announc.">
        <title>Draft Genome Sequence of an Alphaproteobacterium, Caenispirillum salinarum AK4(T), Isolated from a Solar Saltern.</title>
        <authorList>
            <person name="Khatri I."/>
            <person name="Singh A."/>
            <person name="Korpole S."/>
            <person name="Pinnaka A.K."/>
            <person name="Subramanian S."/>
        </authorList>
    </citation>
    <scope>NUCLEOTIDE SEQUENCE [LARGE SCALE GENOMIC DNA]</scope>
    <source>
        <strain evidence="2 3">AK4</strain>
    </source>
</reference>
<evidence type="ECO:0000259" key="1">
    <source>
        <dbReference type="Pfam" id="PF05099"/>
    </source>
</evidence>
<dbReference type="InterPro" id="IPR007791">
    <property type="entry name" value="DjlA_N"/>
</dbReference>